<gene>
    <name evidence="3" type="ORF">ACFQ08_07260</name>
</gene>
<reference evidence="4" key="1">
    <citation type="journal article" date="2019" name="Int. J. Syst. Evol. Microbiol.">
        <title>The Global Catalogue of Microorganisms (GCM) 10K type strain sequencing project: providing services to taxonomists for standard genome sequencing and annotation.</title>
        <authorList>
            <consortium name="The Broad Institute Genomics Platform"/>
            <consortium name="The Broad Institute Genome Sequencing Center for Infectious Disease"/>
            <person name="Wu L."/>
            <person name="Ma J."/>
        </authorList>
    </citation>
    <scope>NUCLEOTIDE SEQUENCE [LARGE SCALE GENOMIC DNA]</scope>
    <source>
        <strain evidence="4">CCUG 62974</strain>
    </source>
</reference>
<dbReference type="InterPro" id="IPR009061">
    <property type="entry name" value="DNA-bd_dom_put_sf"/>
</dbReference>
<sequence length="87" mass="9318">MIVSPDGTFTIGAGDTERLLTRGEVARLFGVDPKTVNRWALRGQIASVRTPSGHRRHRAGDARVLLQGSESGAQDGSTAEPPMMECL</sequence>
<feature type="region of interest" description="Disordered" evidence="1">
    <location>
        <begin position="67"/>
        <end position="87"/>
    </location>
</feature>
<dbReference type="Pfam" id="PF00376">
    <property type="entry name" value="MerR"/>
    <property type="match status" value="1"/>
</dbReference>
<evidence type="ECO:0000313" key="4">
    <source>
        <dbReference type="Proteomes" id="UP001597024"/>
    </source>
</evidence>
<organism evidence="3 4">
    <name type="scientific">Streptosporangium algeriense</name>
    <dbReference type="NCBI Taxonomy" id="1682748"/>
    <lineage>
        <taxon>Bacteria</taxon>
        <taxon>Bacillati</taxon>
        <taxon>Actinomycetota</taxon>
        <taxon>Actinomycetes</taxon>
        <taxon>Streptosporangiales</taxon>
        <taxon>Streptosporangiaceae</taxon>
        <taxon>Streptosporangium</taxon>
    </lineage>
</organism>
<evidence type="ECO:0000313" key="3">
    <source>
        <dbReference type="EMBL" id="MFD0884349.1"/>
    </source>
</evidence>
<dbReference type="InterPro" id="IPR000551">
    <property type="entry name" value="MerR-type_HTH_dom"/>
</dbReference>
<dbReference type="SUPFAM" id="SSF46955">
    <property type="entry name" value="Putative DNA-binding domain"/>
    <property type="match status" value="1"/>
</dbReference>
<dbReference type="EMBL" id="JBHTHX010000151">
    <property type="protein sequence ID" value="MFD0884349.1"/>
    <property type="molecule type" value="Genomic_DNA"/>
</dbReference>
<protein>
    <submittedName>
        <fullName evidence="3">MerR family DNA-binding transcriptional regulator</fullName>
    </submittedName>
</protein>
<keyword evidence="3" id="KW-0238">DNA-binding</keyword>
<dbReference type="Gene3D" id="1.10.1660.10">
    <property type="match status" value="1"/>
</dbReference>
<accession>A0ABW3DMZ3</accession>
<evidence type="ECO:0000256" key="1">
    <source>
        <dbReference type="SAM" id="MobiDB-lite"/>
    </source>
</evidence>
<name>A0ABW3DMZ3_9ACTN</name>
<proteinExistence type="predicted"/>
<keyword evidence="4" id="KW-1185">Reference proteome</keyword>
<dbReference type="Proteomes" id="UP001597024">
    <property type="component" value="Unassembled WGS sequence"/>
</dbReference>
<evidence type="ECO:0000259" key="2">
    <source>
        <dbReference type="Pfam" id="PF00376"/>
    </source>
</evidence>
<feature type="domain" description="HTH merR-type" evidence="2">
    <location>
        <begin position="23"/>
        <end position="56"/>
    </location>
</feature>
<feature type="compositionally biased region" description="Polar residues" evidence="1">
    <location>
        <begin position="68"/>
        <end position="77"/>
    </location>
</feature>
<comment type="caution">
    <text evidence="3">The sequence shown here is derived from an EMBL/GenBank/DDBJ whole genome shotgun (WGS) entry which is preliminary data.</text>
</comment>
<dbReference type="GO" id="GO:0003677">
    <property type="term" value="F:DNA binding"/>
    <property type="evidence" value="ECO:0007669"/>
    <property type="project" value="UniProtKB-KW"/>
</dbReference>